<name>A0A4Z2HBN7_9TELE</name>
<evidence type="ECO:0000313" key="3">
    <source>
        <dbReference type="Proteomes" id="UP000314294"/>
    </source>
</evidence>
<evidence type="ECO:0000313" key="2">
    <source>
        <dbReference type="EMBL" id="TNN62685.1"/>
    </source>
</evidence>
<keyword evidence="1" id="KW-1133">Transmembrane helix</keyword>
<feature type="transmembrane region" description="Helical" evidence="1">
    <location>
        <begin position="124"/>
        <end position="143"/>
    </location>
</feature>
<gene>
    <name evidence="2" type="ORF">EYF80_027126</name>
</gene>
<keyword evidence="1" id="KW-0472">Membrane</keyword>
<proteinExistence type="predicted"/>
<protein>
    <submittedName>
        <fullName evidence="2">Uncharacterized protein</fullName>
    </submittedName>
</protein>
<organism evidence="2 3">
    <name type="scientific">Liparis tanakae</name>
    <name type="common">Tanaka's snailfish</name>
    <dbReference type="NCBI Taxonomy" id="230148"/>
    <lineage>
        <taxon>Eukaryota</taxon>
        <taxon>Metazoa</taxon>
        <taxon>Chordata</taxon>
        <taxon>Craniata</taxon>
        <taxon>Vertebrata</taxon>
        <taxon>Euteleostomi</taxon>
        <taxon>Actinopterygii</taxon>
        <taxon>Neopterygii</taxon>
        <taxon>Teleostei</taxon>
        <taxon>Neoteleostei</taxon>
        <taxon>Acanthomorphata</taxon>
        <taxon>Eupercaria</taxon>
        <taxon>Perciformes</taxon>
        <taxon>Cottioidei</taxon>
        <taxon>Cottales</taxon>
        <taxon>Liparidae</taxon>
        <taxon>Liparis</taxon>
    </lineage>
</organism>
<dbReference type="AlphaFoldDB" id="A0A4Z2HBN7"/>
<dbReference type="EMBL" id="SRLO01000288">
    <property type="protein sequence ID" value="TNN62685.1"/>
    <property type="molecule type" value="Genomic_DNA"/>
</dbReference>
<dbReference type="Proteomes" id="UP000314294">
    <property type="component" value="Unassembled WGS sequence"/>
</dbReference>
<keyword evidence="1" id="KW-0812">Transmembrane</keyword>
<sequence length="144" mass="15824">MFLELNLERLLIICVSESSVPVETAAMPVDLVLPPAIRELIQMTDRRWARLHVNVGFSSGAEWEVMGGANEEQRRSCIRGTARAQGSTSRTEPSDLLCSQWTHCDRGGNTGALKASIFSCSTAFLAWEMLAVLLLAIPSFMVLL</sequence>
<accession>A0A4Z2HBN7</accession>
<reference evidence="2 3" key="1">
    <citation type="submission" date="2019-03" db="EMBL/GenBank/DDBJ databases">
        <title>First draft genome of Liparis tanakae, snailfish: a comprehensive survey of snailfish specific genes.</title>
        <authorList>
            <person name="Kim W."/>
            <person name="Song I."/>
            <person name="Jeong J.-H."/>
            <person name="Kim D."/>
            <person name="Kim S."/>
            <person name="Ryu S."/>
            <person name="Song J.Y."/>
            <person name="Lee S.K."/>
        </authorList>
    </citation>
    <scope>NUCLEOTIDE SEQUENCE [LARGE SCALE GENOMIC DNA]</scope>
    <source>
        <tissue evidence="2">Muscle</tissue>
    </source>
</reference>
<comment type="caution">
    <text evidence="2">The sequence shown here is derived from an EMBL/GenBank/DDBJ whole genome shotgun (WGS) entry which is preliminary data.</text>
</comment>
<evidence type="ECO:0000256" key="1">
    <source>
        <dbReference type="SAM" id="Phobius"/>
    </source>
</evidence>
<keyword evidence="3" id="KW-1185">Reference proteome</keyword>